<name>A0A0F9EBN9_9ZZZZ</name>
<evidence type="ECO:0000259" key="1">
    <source>
        <dbReference type="PROSITE" id="PS50975"/>
    </source>
</evidence>
<dbReference type="PANTHER" id="PTHR21621">
    <property type="entry name" value="RIBOSOMAL PROTEIN S6 MODIFICATION PROTEIN"/>
    <property type="match status" value="1"/>
</dbReference>
<protein>
    <recommendedName>
        <fullName evidence="1">ATP-grasp domain-containing protein</fullName>
    </recommendedName>
</protein>
<dbReference type="InterPro" id="IPR011761">
    <property type="entry name" value="ATP-grasp"/>
</dbReference>
<dbReference type="SUPFAM" id="SSF56059">
    <property type="entry name" value="Glutathione synthetase ATP-binding domain-like"/>
    <property type="match status" value="1"/>
</dbReference>
<dbReference type="InterPro" id="IPR013651">
    <property type="entry name" value="ATP-grasp_RimK-type"/>
</dbReference>
<proteinExistence type="predicted"/>
<dbReference type="Pfam" id="PF08443">
    <property type="entry name" value="RimK"/>
    <property type="match status" value="1"/>
</dbReference>
<dbReference type="Gene3D" id="3.30.470.20">
    <property type="entry name" value="ATP-grasp fold, B domain"/>
    <property type="match status" value="2"/>
</dbReference>
<sequence>MRIHFLLARRVPPVPSPVCVEVYERLRDRGVAVDDSIPEEIQISTGELAVRHDLYVLKSHTEFALSVAGTLNVLGARLLNPHWSCLLTQDKITSTKLLADAGVPVPPSWVTGDFDLLRPLLARSPLIAKPHRGHRGQGIHILRGIQDVKDLCTTEGTFLFQQYLKADGEDQKAYVVGEQVYAVRKRFSPTAFQHFGRPAELDARTRDIVLTCGRVLGLHLYGVDLVVTADGPFVVDVNYFPGYKGVPGAAETIADYIYRYASGRVQTARVQDGEPSHV</sequence>
<reference evidence="2" key="1">
    <citation type="journal article" date="2015" name="Nature">
        <title>Complex archaea that bridge the gap between prokaryotes and eukaryotes.</title>
        <authorList>
            <person name="Spang A."/>
            <person name="Saw J.H."/>
            <person name="Jorgensen S.L."/>
            <person name="Zaremba-Niedzwiedzka K."/>
            <person name="Martijn J."/>
            <person name="Lind A.E."/>
            <person name="van Eijk R."/>
            <person name="Schleper C."/>
            <person name="Guy L."/>
            <person name="Ettema T.J."/>
        </authorList>
    </citation>
    <scope>NUCLEOTIDE SEQUENCE</scope>
</reference>
<dbReference type="GO" id="GO:0005737">
    <property type="term" value="C:cytoplasm"/>
    <property type="evidence" value="ECO:0007669"/>
    <property type="project" value="TreeGrafter"/>
</dbReference>
<dbReference type="GO" id="GO:0046872">
    <property type="term" value="F:metal ion binding"/>
    <property type="evidence" value="ECO:0007669"/>
    <property type="project" value="InterPro"/>
</dbReference>
<dbReference type="EMBL" id="LAZR01037720">
    <property type="protein sequence ID" value="KKL21468.1"/>
    <property type="molecule type" value="Genomic_DNA"/>
</dbReference>
<dbReference type="PANTHER" id="PTHR21621:SF0">
    <property type="entry name" value="BETA-CITRYLGLUTAMATE SYNTHASE B-RELATED"/>
    <property type="match status" value="1"/>
</dbReference>
<comment type="caution">
    <text evidence="2">The sequence shown here is derived from an EMBL/GenBank/DDBJ whole genome shotgun (WGS) entry which is preliminary data.</text>
</comment>
<dbReference type="GO" id="GO:0072590">
    <property type="term" value="F:N-acetyl-L-aspartate-L-glutamate ligase activity"/>
    <property type="evidence" value="ECO:0007669"/>
    <property type="project" value="TreeGrafter"/>
</dbReference>
<accession>A0A0F9EBN9</accession>
<gene>
    <name evidence="2" type="ORF">LCGC14_2445160</name>
</gene>
<evidence type="ECO:0000313" key="2">
    <source>
        <dbReference type="EMBL" id="KKL21468.1"/>
    </source>
</evidence>
<dbReference type="AlphaFoldDB" id="A0A0F9EBN9"/>
<dbReference type="GO" id="GO:0005524">
    <property type="term" value="F:ATP binding"/>
    <property type="evidence" value="ECO:0007669"/>
    <property type="project" value="InterPro"/>
</dbReference>
<feature type="domain" description="ATP-grasp" evidence="1">
    <location>
        <begin position="95"/>
        <end position="266"/>
    </location>
</feature>
<organism evidence="2">
    <name type="scientific">marine sediment metagenome</name>
    <dbReference type="NCBI Taxonomy" id="412755"/>
    <lineage>
        <taxon>unclassified sequences</taxon>
        <taxon>metagenomes</taxon>
        <taxon>ecological metagenomes</taxon>
    </lineage>
</organism>
<dbReference type="PROSITE" id="PS50975">
    <property type="entry name" value="ATP_GRASP"/>
    <property type="match status" value="1"/>
</dbReference>